<dbReference type="InterPro" id="IPR011059">
    <property type="entry name" value="Metal-dep_hydrolase_composite"/>
</dbReference>
<dbReference type="Pfam" id="PF01979">
    <property type="entry name" value="Amidohydro_1"/>
    <property type="match status" value="1"/>
</dbReference>
<dbReference type="EMBL" id="UINC01026790">
    <property type="protein sequence ID" value="SVB04869.1"/>
    <property type="molecule type" value="Genomic_DNA"/>
</dbReference>
<dbReference type="SUPFAM" id="SSF51338">
    <property type="entry name" value="Composite domain of metallo-dependent hydrolases"/>
    <property type="match status" value="1"/>
</dbReference>
<protein>
    <submittedName>
        <fullName evidence="6">Uncharacterized protein</fullName>
    </submittedName>
</protein>
<name>A0A382ATT5_9ZZZZ</name>
<evidence type="ECO:0000256" key="2">
    <source>
        <dbReference type="ARBA" id="ARBA00022801"/>
    </source>
</evidence>
<dbReference type="InterPro" id="IPR054418">
    <property type="entry name" value="MQNX/HUTI_composite_N"/>
</dbReference>
<dbReference type="Gene3D" id="2.30.40.10">
    <property type="entry name" value="Urease, subunit C, domain 1"/>
    <property type="match status" value="1"/>
</dbReference>
<gene>
    <name evidence="6" type="ORF">METZ01_LOCUS157723</name>
</gene>
<feature type="domain" description="Aminodeoxyfutalosine deaminase/Imidazolonepropionase-like composite" evidence="5">
    <location>
        <begin position="24"/>
        <end position="48"/>
    </location>
</feature>
<sequence length="458" mass="49354">MTTVIKNATIVTGDSGRTILYDSAIAIDGDRIVGIGPTPEVVAAHPNAEQIEGAGKAVFPGLVNCHTHLLASNDRGILEDWGFPTTLKFPASARSLLSQEERQLMATLGVLEAIRSGTTTLLEVQAEVSDYAEHLEKTGLRFVLADTVNDIDESAGPAGSSSAQGSLGDRGLQRCADLIESWHGKGDGRISCFVAPHAPETVSPGLLRQSRDMAESYDVGYTIHLSQSPNEIESVMRARGVPPTHYLFANDFLGPRLVLAHCRYVNSAEIALLGQAGCGVSNNAAIAARRGAAAPVKELLAAGCGMGMGTDNMSEDMVEVMRAGLFLERVRRNDQMDPQPEDVLEWASRGGAQILGLGQETGSLEVGKKADLFMINMMRPHLVPTLRIVSGFVHNGQPSDVQSVMVDGRWLLQDGKVLTIDEDDIVHRAEQTAHDVWQRLLKKYPNVPFPVSLPPQRN</sequence>
<dbReference type="Pfam" id="PF22039">
    <property type="entry name" value="HUTI_composite_bact"/>
    <property type="match status" value="1"/>
</dbReference>
<dbReference type="PANTHER" id="PTHR43794:SF11">
    <property type="entry name" value="AMIDOHYDROLASE-RELATED DOMAIN-CONTAINING PROTEIN"/>
    <property type="match status" value="1"/>
</dbReference>
<dbReference type="GO" id="GO:0016810">
    <property type="term" value="F:hydrolase activity, acting on carbon-nitrogen (but not peptide) bonds"/>
    <property type="evidence" value="ECO:0007669"/>
    <property type="project" value="InterPro"/>
</dbReference>
<dbReference type="PANTHER" id="PTHR43794">
    <property type="entry name" value="AMINOHYDROLASE SSNA-RELATED"/>
    <property type="match status" value="1"/>
</dbReference>
<keyword evidence="2" id="KW-0378">Hydrolase</keyword>
<evidence type="ECO:0000256" key="1">
    <source>
        <dbReference type="ARBA" id="ARBA00022723"/>
    </source>
</evidence>
<keyword evidence="3" id="KW-0862">Zinc</keyword>
<proteinExistence type="predicted"/>
<accession>A0A382ATT5</accession>
<dbReference type="InterPro" id="IPR032466">
    <property type="entry name" value="Metal_Hydrolase"/>
</dbReference>
<reference evidence="6" key="1">
    <citation type="submission" date="2018-05" db="EMBL/GenBank/DDBJ databases">
        <authorList>
            <person name="Lanie J.A."/>
            <person name="Ng W.-L."/>
            <person name="Kazmierczak K.M."/>
            <person name="Andrzejewski T.M."/>
            <person name="Davidsen T.M."/>
            <person name="Wayne K.J."/>
            <person name="Tettelin H."/>
            <person name="Glass J.I."/>
            <person name="Rusch D."/>
            <person name="Podicherti R."/>
            <person name="Tsui H.-C.T."/>
            <person name="Winkler M.E."/>
        </authorList>
    </citation>
    <scope>NUCLEOTIDE SEQUENCE</scope>
</reference>
<evidence type="ECO:0000259" key="5">
    <source>
        <dbReference type="Pfam" id="PF22039"/>
    </source>
</evidence>
<evidence type="ECO:0000313" key="6">
    <source>
        <dbReference type="EMBL" id="SVB04869.1"/>
    </source>
</evidence>
<dbReference type="AlphaFoldDB" id="A0A382ATT5"/>
<dbReference type="Gene3D" id="3.20.20.140">
    <property type="entry name" value="Metal-dependent hydrolases"/>
    <property type="match status" value="1"/>
</dbReference>
<evidence type="ECO:0000256" key="3">
    <source>
        <dbReference type="ARBA" id="ARBA00022833"/>
    </source>
</evidence>
<feature type="domain" description="Amidohydrolase-related" evidence="4">
    <location>
        <begin position="58"/>
        <end position="410"/>
    </location>
</feature>
<evidence type="ECO:0000259" key="4">
    <source>
        <dbReference type="Pfam" id="PF01979"/>
    </source>
</evidence>
<dbReference type="InterPro" id="IPR050287">
    <property type="entry name" value="MTA/SAH_deaminase"/>
</dbReference>
<dbReference type="InterPro" id="IPR006680">
    <property type="entry name" value="Amidohydro-rel"/>
</dbReference>
<dbReference type="SUPFAM" id="SSF51556">
    <property type="entry name" value="Metallo-dependent hydrolases"/>
    <property type="match status" value="1"/>
</dbReference>
<organism evidence="6">
    <name type="scientific">marine metagenome</name>
    <dbReference type="NCBI Taxonomy" id="408172"/>
    <lineage>
        <taxon>unclassified sequences</taxon>
        <taxon>metagenomes</taxon>
        <taxon>ecological metagenomes</taxon>
    </lineage>
</organism>
<keyword evidence="1" id="KW-0479">Metal-binding</keyword>
<dbReference type="GO" id="GO:0046872">
    <property type="term" value="F:metal ion binding"/>
    <property type="evidence" value="ECO:0007669"/>
    <property type="project" value="UniProtKB-KW"/>
</dbReference>